<feature type="compositionally biased region" description="Basic and acidic residues" evidence="2">
    <location>
        <begin position="124"/>
        <end position="145"/>
    </location>
</feature>
<dbReference type="PANTHER" id="PTHR12072">
    <property type="entry name" value="CWF19, CELL CYCLE CONTROL PROTEIN"/>
    <property type="match status" value="1"/>
</dbReference>
<dbReference type="InterPro" id="IPR036265">
    <property type="entry name" value="HIT-like_sf"/>
</dbReference>
<feature type="compositionally biased region" description="Basic and acidic residues" evidence="2">
    <location>
        <begin position="186"/>
        <end position="207"/>
    </location>
</feature>
<feature type="compositionally biased region" description="Basic and acidic residues" evidence="2">
    <location>
        <begin position="396"/>
        <end position="425"/>
    </location>
</feature>
<dbReference type="GO" id="GO:0000398">
    <property type="term" value="P:mRNA splicing, via spliceosome"/>
    <property type="evidence" value="ECO:0007669"/>
    <property type="project" value="TreeGrafter"/>
</dbReference>
<evidence type="ECO:0000313" key="5">
    <source>
        <dbReference type="Proteomes" id="UP000079169"/>
    </source>
</evidence>
<evidence type="ECO:0000259" key="3">
    <source>
        <dbReference type="Pfam" id="PF04676"/>
    </source>
</evidence>
<evidence type="ECO:0000313" key="6">
    <source>
        <dbReference type="RefSeq" id="XP_026685954.1"/>
    </source>
</evidence>
<dbReference type="Pfam" id="PF04676">
    <property type="entry name" value="CwfJ_C_2"/>
    <property type="match status" value="1"/>
</dbReference>
<name>A0A3Q0JBY6_DIACI</name>
<keyword evidence="5" id="KW-1185">Reference proteome</keyword>
<dbReference type="STRING" id="121845.A0A3Q0JBY6"/>
<feature type="domain" description="Cwf19-like protein C-terminal" evidence="3">
    <location>
        <begin position="700"/>
        <end position="766"/>
    </location>
</feature>
<dbReference type="GeneID" id="103518301"/>
<evidence type="ECO:0000259" key="4">
    <source>
        <dbReference type="Pfam" id="PF04677"/>
    </source>
</evidence>
<feature type="domain" description="Cwf19-like C-terminal" evidence="4">
    <location>
        <begin position="565"/>
        <end position="688"/>
    </location>
</feature>
<sequence length="773" mass="89644">MLENTSKIIQLILWNCFLSTFHFQIYYPNKAQQPASNSSTNESTSKNSRNFQKPCSGDEDDRRYSSNQKDKYSKSDIKNDKRFQKPCSDSDDERYSSHRKDKYSKSEHKNDKRFQKPCSDSDDERYSSHRKDKYSKSEHKNDKRFQKPCSDSDDERYSSHRKDKYSKSEHKSDRRFQKPSSDSDDERYSSHQKDKYSKSEHKSDRRFQKPCSDSDDERYSSHRKDKYSKSEHESDRRFQKPSSDDERYSSHRKDKYSKSEHKNDKKFQKPCSDSDDERYSSNQKGKYGKSDEHKSDKRFQKPCSDSDDERYSSHRKDKHTKKDDSEQCKASSYKSKRNSRNDEEEHSKNGSSSSTPAQTSQVTHDDVNKLAAKLIKAEMMGNTALVAKLKLKLEAAAKREDSEQCKPSGDKSKRNSRNDEEEHSKNGSSSSTPAQTSQVTHDDVNKLAAKLIKAEMMGNTALVAKLKLKLEAAKSQEVKPSRKPRDEVRQEHRVVVISEHSMKDKRKMELLERKKLAFLGDNEDRWVSEGKTFANIGDEYEETPDAPRRKKPKSNTSTGANALQQAKRTADMLNSCAYCRSSEAGKHRPILIDQVSEHVYLALPPHEPLVPHHCMIVTQQHTPCLRQTERNVYDSIRSVCEKLVARFSRARKTCVFYEMVSSMKWNHCVVHCVPLDDSTGEMAPMYFQKSLQDLESDSRNNRTLIKIERNKLCSSIPAELEYFYVNFDWGKGFAHLIENKMSRTFAEEIIGGMLDLDSSKWRKPAPLQSHHST</sequence>
<dbReference type="Pfam" id="PF04677">
    <property type="entry name" value="CwfJ_C_1"/>
    <property type="match status" value="1"/>
</dbReference>
<feature type="compositionally biased region" description="Basic and acidic residues" evidence="2">
    <location>
        <begin position="288"/>
        <end position="299"/>
    </location>
</feature>
<gene>
    <name evidence="6" type="primary">LOC103518301</name>
</gene>
<proteinExistence type="inferred from homology"/>
<evidence type="ECO:0000256" key="1">
    <source>
        <dbReference type="ARBA" id="ARBA00006795"/>
    </source>
</evidence>
<feature type="compositionally biased region" description="Basic and acidic residues" evidence="2">
    <location>
        <begin position="339"/>
        <end position="348"/>
    </location>
</feature>
<feature type="compositionally biased region" description="Basic and acidic residues" evidence="2">
    <location>
        <begin position="217"/>
        <end position="267"/>
    </location>
</feature>
<protein>
    <submittedName>
        <fullName evidence="6">LOW QUALITY PROTEIN: CWF19-like protein 2</fullName>
    </submittedName>
</protein>
<feature type="compositionally biased region" description="Low complexity" evidence="2">
    <location>
        <begin position="36"/>
        <end position="50"/>
    </location>
</feature>
<dbReference type="PaxDb" id="121845-A0A3Q0JBY6"/>
<comment type="similarity">
    <text evidence="1">Belongs to the CWF19 family.</text>
</comment>
<feature type="region of interest" description="Disordered" evidence="2">
    <location>
        <begin position="31"/>
        <end position="366"/>
    </location>
</feature>
<organism evidence="5 6">
    <name type="scientific">Diaphorina citri</name>
    <name type="common">Asian citrus psyllid</name>
    <dbReference type="NCBI Taxonomy" id="121845"/>
    <lineage>
        <taxon>Eukaryota</taxon>
        <taxon>Metazoa</taxon>
        <taxon>Ecdysozoa</taxon>
        <taxon>Arthropoda</taxon>
        <taxon>Hexapoda</taxon>
        <taxon>Insecta</taxon>
        <taxon>Pterygota</taxon>
        <taxon>Neoptera</taxon>
        <taxon>Paraneoptera</taxon>
        <taxon>Hemiptera</taxon>
        <taxon>Sternorrhyncha</taxon>
        <taxon>Psylloidea</taxon>
        <taxon>Psyllidae</taxon>
        <taxon>Diaphorininae</taxon>
        <taxon>Diaphorina</taxon>
    </lineage>
</organism>
<dbReference type="KEGG" id="dci:103518301"/>
<dbReference type="RefSeq" id="XP_026685954.1">
    <property type="nucleotide sequence ID" value="XM_026830153.1"/>
</dbReference>
<feature type="region of interest" description="Disordered" evidence="2">
    <location>
        <begin position="537"/>
        <end position="561"/>
    </location>
</feature>
<feature type="compositionally biased region" description="Basic and acidic residues" evidence="2">
    <location>
        <begin position="60"/>
        <end position="83"/>
    </location>
</feature>
<dbReference type="InterPro" id="IPR006767">
    <property type="entry name" value="Cwf19-like_C_dom-2"/>
</dbReference>
<dbReference type="Proteomes" id="UP000079169">
    <property type="component" value="Unplaced"/>
</dbReference>
<feature type="compositionally biased region" description="Polar residues" evidence="2">
    <location>
        <begin position="426"/>
        <end position="439"/>
    </location>
</feature>
<feature type="compositionally biased region" description="Basic and acidic residues" evidence="2">
    <location>
        <begin position="93"/>
        <end position="114"/>
    </location>
</feature>
<accession>A0A3Q0JBY6</accession>
<feature type="region of interest" description="Disordered" evidence="2">
    <location>
        <begin position="396"/>
        <end position="442"/>
    </location>
</feature>
<dbReference type="InterPro" id="IPR040194">
    <property type="entry name" value="Cwf19-like"/>
</dbReference>
<dbReference type="AlphaFoldDB" id="A0A3Q0JBY6"/>
<reference evidence="6" key="1">
    <citation type="submission" date="2025-08" db="UniProtKB">
        <authorList>
            <consortium name="RefSeq"/>
        </authorList>
    </citation>
    <scope>IDENTIFICATION</scope>
</reference>
<dbReference type="PANTHER" id="PTHR12072:SF5">
    <property type="entry name" value="CWF19-LIKE PROTEIN 2"/>
    <property type="match status" value="1"/>
</dbReference>
<evidence type="ECO:0000256" key="2">
    <source>
        <dbReference type="SAM" id="MobiDB-lite"/>
    </source>
</evidence>
<dbReference type="Gene3D" id="3.30.428.10">
    <property type="entry name" value="HIT-like"/>
    <property type="match status" value="1"/>
</dbReference>
<feature type="compositionally biased region" description="Polar residues" evidence="2">
    <location>
        <begin position="349"/>
        <end position="362"/>
    </location>
</feature>
<feature type="compositionally biased region" description="Basic and acidic residues" evidence="2">
    <location>
        <begin position="155"/>
        <end position="176"/>
    </location>
</feature>
<dbReference type="SUPFAM" id="SSF54197">
    <property type="entry name" value="HIT-like"/>
    <property type="match status" value="1"/>
</dbReference>
<dbReference type="GO" id="GO:0071014">
    <property type="term" value="C:post-mRNA release spliceosomal complex"/>
    <property type="evidence" value="ECO:0007669"/>
    <property type="project" value="TreeGrafter"/>
</dbReference>
<feature type="compositionally biased region" description="Basic and acidic residues" evidence="2">
    <location>
        <begin position="309"/>
        <end position="327"/>
    </location>
</feature>
<dbReference type="InterPro" id="IPR006768">
    <property type="entry name" value="Cwf19-like_C_dom-1"/>
</dbReference>